<evidence type="ECO:0000256" key="1">
    <source>
        <dbReference type="ARBA" id="ARBA00004141"/>
    </source>
</evidence>
<keyword evidence="3 5" id="KW-1133">Transmembrane helix</keyword>
<dbReference type="GO" id="GO:0005783">
    <property type="term" value="C:endoplasmic reticulum"/>
    <property type="evidence" value="ECO:0007669"/>
    <property type="project" value="TreeGrafter"/>
</dbReference>
<accession>A0A9W7XT05</accession>
<sequence>MAIVIGTNFGYCVLAAVGITVQWLAAGMRVGAARKKYKVAYPDNGGGRFADKLSEEDWVKFNNIKRVSDNYSEHIGAVLSMLMLAGLFQPKLAASLGATYILGRAIFGWGYASLGPKGRLYGAPIMAASVFGLVGTAAYNAAMVTIFA</sequence>
<evidence type="ECO:0000256" key="2">
    <source>
        <dbReference type="ARBA" id="ARBA00022692"/>
    </source>
</evidence>
<evidence type="ECO:0008006" key="8">
    <source>
        <dbReference type="Google" id="ProtNLM"/>
    </source>
</evidence>
<keyword evidence="4 5" id="KW-0472">Membrane</keyword>
<dbReference type="GO" id="GO:0004364">
    <property type="term" value="F:glutathione transferase activity"/>
    <property type="evidence" value="ECO:0007669"/>
    <property type="project" value="TreeGrafter"/>
</dbReference>
<keyword evidence="7" id="KW-1185">Reference proteome</keyword>
<gene>
    <name evidence="6" type="ORF">LPJ61_006781</name>
</gene>
<dbReference type="InterPro" id="IPR023352">
    <property type="entry name" value="MAPEG-like_dom_sf"/>
</dbReference>
<dbReference type="GO" id="GO:0004602">
    <property type="term" value="F:glutathione peroxidase activity"/>
    <property type="evidence" value="ECO:0007669"/>
    <property type="project" value="TreeGrafter"/>
</dbReference>
<dbReference type="PANTHER" id="PTHR10250:SF26">
    <property type="entry name" value="GLUTATHIONE S-TRANSFERASE 3, MITOCHONDRIAL"/>
    <property type="match status" value="1"/>
</dbReference>
<evidence type="ECO:0000313" key="6">
    <source>
        <dbReference type="EMBL" id="KAJ1718173.1"/>
    </source>
</evidence>
<feature type="transmembrane region" description="Helical" evidence="5">
    <location>
        <begin position="6"/>
        <end position="26"/>
    </location>
</feature>
<comment type="subcellular location">
    <subcellularLocation>
        <location evidence="1">Membrane</location>
        <topology evidence="1">Multi-pass membrane protein</topology>
    </subcellularLocation>
</comment>
<dbReference type="EMBL" id="JANBOI010003712">
    <property type="protein sequence ID" value="KAJ1718173.1"/>
    <property type="molecule type" value="Genomic_DNA"/>
</dbReference>
<dbReference type="GO" id="GO:0016020">
    <property type="term" value="C:membrane"/>
    <property type="evidence" value="ECO:0007669"/>
    <property type="project" value="UniProtKB-SubCell"/>
</dbReference>
<dbReference type="Proteomes" id="UP001143981">
    <property type="component" value="Unassembled WGS sequence"/>
</dbReference>
<reference evidence="6" key="1">
    <citation type="submission" date="2022-07" db="EMBL/GenBank/DDBJ databases">
        <title>Phylogenomic reconstructions and comparative analyses of Kickxellomycotina fungi.</title>
        <authorList>
            <person name="Reynolds N.K."/>
            <person name="Stajich J.E."/>
            <person name="Barry K."/>
            <person name="Grigoriev I.V."/>
            <person name="Crous P."/>
            <person name="Smith M.E."/>
        </authorList>
    </citation>
    <scope>NUCLEOTIDE SEQUENCE</scope>
    <source>
        <strain evidence="6">BCRC 34381</strain>
    </source>
</reference>
<proteinExistence type="predicted"/>
<dbReference type="SUPFAM" id="SSF161084">
    <property type="entry name" value="MAPEG domain-like"/>
    <property type="match status" value="1"/>
</dbReference>
<organism evidence="6 7">
    <name type="scientific">Coemansia biformis</name>
    <dbReference type="NCBI Taxonomy" id="1286918"/>
    <lineage>
        <taxon>Eukaryota</taxon>
        <taxon>Fungi</taxon>
        <taxon>Fungi incertae sedis</taxon>
        <taxon>Zoopagomycota</taxon>
        <taxon>Kickxellomycotina</taxon>
        <taxon>Kickxellomycetes</taxon>
        <taxon>Kickxellales</taxon>
        <taxon>Kickxellaceae</taxon>
        <taxon>Coemansia</taxon>
    </lineage>
</organism>
<dbReference type="AlphaFoldDB" id="A0A9W7XT05"/>
<dbReference type="InterPro" id="IPR001129">
    <property type="entry name" value="Membr-assoc_MAPEG"/>
</dbReference>
<comment type="caution">
    <text evidence="6">The sequence shown here is derived from an EMBL/GenBank/DDBJ whole genome shotgun (WGS) entry which is preliminary data.</text>
</comment>
<dbReference type="InterPro" id="IPR050997">
    <property type="entry name" value="MAPEG"/>
</dbReference>
<dbReference type="OrthoDB" id="410651at2759"/>
<name>A0A9W7XT05_9FUNG</name>
<feature type="transmembrane region" description="Helical" evidence="5">
    <location>
        <begin position="124"/>
        <end position="147"/>
    </location>
</feature>
<keyword evidence="2 5" id="KW-0812">Transmembrane</keyword>
<evidence type="ECO:0000256" key="4">
    <source>
        <dbReference type="ARBA" id="ARBA00023136"/>
    </source>
</evidence>
<dbReference type="PANTHER" id="PTHR10250">
    <property type="entry name" value="MICROSOMAL GLUTATHIONE S-TRANSFERASE"/>
    <property type="match status" value="1"/>
</dbReference>
<evidence type="ECO:0000256" key="5">
    <source>
        <dbReference type="SAM" id="Phobius"/>
    </source>
</evidence>
<evidence type="ECO:0000313" key="7">
    <source>
        <dbReference type="Proteomes" id="UP001143981"/>
    </source>
</evidence>
<dbReference type="GO" id="GO:0005635">
    <property type="term" value="C:nuclear envelope"/>
    <property type="evidence" value="ECO:0007669"/>
    <property type="project" value="TreeGrafter"/>
</dbReference>
<protein>
    <recommendedName>
        <fullName evidence="8">Membrane-associated proteins in eicosanoid and glutathione metabolism</fullName>
    </recommendedName>
</protein>
<dbReference type="Pfam" id="PF01124">
    <property type="entry name" value="MAPEG"/>
    <property type="match status" value="1"/>
</dbReference>
<feature type="transmembrane region" description="Helical" evidence="5">
    <location>
        <begin position="92"/>
        <end position="112"/>
    </location>
</feature>
<dbReference type="Gene3D" id="1.20.120.550">
    <property type="entry name" value="Membrane associated eicosanoid/glutathione metabolism-like domain"/>
    <property type="match status" value="1"/>
</dbReference>
<evidence type="ECO:0000256" key="3">
    <source>
        <dbReference type="ARBA" id="ARBA00022989"/>
    </source>
</evidence>